<comment type="caution">
    <text evidence="2">The sequence shown here is derived from an EMBL/GenBank/DDBJ whole genome shotgun (WGS) entry which is preliminary data.</text>
</comment>
<organism evidence="2 3">
    <name type="scientific">Massariosphaeria phaeospora</name>
    <dbReference type="NCBI Taxonomy" id="100035"/>
    <lineage>
        <taxon>Eukaryota</taxon>
        <taxon>Fungi</taxon>
        <taxon>Dikarya</taxon>
        <taxon>Ascomycota</taxon>
        <taxon>Pezizomycotina</taxon>
        <taxon>Dothideomycetes</taxon>
        <taxon>Pleosporomycetidae</taxon>
        <taxon>Pleosporales</taxon>
        <taxon>Pleosporales incertae sedis</taxon>
        <taxon>Massariosphaeria</taxon>
    </lineage>
</organism>
<evidence type="ECO:0000313" key="2">
    <source>
        <dbReference type="EMBL" id="KAF2875612.1"/>
    </source>
</evidence>
<evidence type="ECO:0000313" key="3">
    <source>
        <dbReference type="Proteomes" id="UP000481861"/>
    </source>
</evidence>
<dbReference type="PANTHER" id="PTHR33112">
    <property type="entry name" value="DOMAIN PROTEIN, PUTATIVE-RELATED"/>
    <property type="match status" value="1"/>
</dbReference>
<dbReference type="Pfam" id="PF06985">
    <property type="entry name" value="HET"/>
    <property type="match status" value="1"/>
</dbReference>
<dbReference type="EMBL" id="JAADJZ010000004">
    <property type="protein sequence ID" value="KAF2875612.1"/>
    <property type="molecule type" value="Genomic_DNA"/>
</dbReference>
<dbReference type="AlphaFoldDB" id="A0A7C8IFK7"/>
<name>A0A7C8IFK7_9PLEO</name>
<keyword evidence="3" id="KW-1185">Reference proteome</keyword>
<sequence>MFRYDNDTEAVVKPVSTHIDFGTPRQWLEFCSRTHIHGCVPSNFEIRGLTVIDCGSRQVVPAPIGAEYVTLSYVWGAPNTDPKRVEALSSEDTDLLPTDLPQTIEDALIVTQELGFKYLWVDKYCIAQGSDHFHMQIRQMDAIY</sequence>
<accession>A0A7C8IFK7</accession>
<reference evidence="2 3" key="1">
    <citation type="submission" date="2020-01" db="EMBL/GenBank/DDBJ databases">
        <authorList>
            <consortium name="DOE Joint Genome Institute"/>
            <person name="Haridas S."/>
            <person name="Albert R."/>
            <person name="Binder M."/>
            <person name="Bloem J."/>
            <person name="Labutti K."/>
            <person name="Salamov A."/>
            <person name="Andreopoulos B."/>
            <person name="Baker S.E."/>
            <person name="Barry K."/>
            <person name="Bills G."/>
            <person name="Bluhm B.H."/>
            <person name="Cannon C."/>
            <person name="Castanera R."/>
            <person name="Culley D.E."/>
            <person name="Daum C."/>
            <person name="Ezra D."/>
            <person name="Gonzalez J.B."/>
            <person name="Henrissat B."/>
            <person name="Kuo A."/>
            <person name="Liang C."/>
            <person name="Lipzen A."/>
            <person name="Lutzoni F."/>
            <person name="Magnuson J."/>
            <person name="Mondo S."/>
            <person name="Nolan M."/>
            <person name="Ohm R."/>
            <person name="Pangilinan J."/>
            <person name="Park H.-J.H."/>
            <person name="Ramirez L."/>
            <person name="Alfaro M."/>
            <person name="Sun H."/>
            <person name="Tritt A."/>
            <person name="Yoshinaga Y."/>
            <person name="Zwiers L.-H.L."/>
            <person name="Turgeon B.G."/>
            <person name="Goodwin S.B."/>
            <person name="Spatafora J.W."/>
            <person name="Crous P.W."/>
            <person name="Grigoriev I.V."/>
        </authorList>
    </citation>
    <scope>NUCLEOTIDE SEQUENCE [LARGE SCALE GENOMIC DNA]</scope>
    <source>
        <strain evidence="2 3">CBS 611.86</strain>
    </source>
</reference>
<feature type="domain" description="Heterokaryon incompatibility" evidence="1">
    <location>
        <begin position="68"/>
        <end position="144"/>
    </location>
</feature>
<gene>
    <name evidence="2" type="ORF">BDV95DRAFT_603028</name>
</gene>
<proteinExistence type="predicted"/>
<dbReference type="OrthoDB" id="5428863at2759"/>
<dbReference type="InterPro" id="IPR010730">
    <property type="entry name" value="HET"/>
</dbReference>
<dbReference type="Proteomes" id="UP000481861">
    <property type="component" value="Unassembled WGS sequence"/>
</dbReference>
<evidence type="ECO:0000259" key="1">
    <source>
        <dbReference type="Pfam" id="PF06985"/>
    </source>
</evidence>
<dbReference type="PANTHER" id="PTHR33112:SF1">
    <property type="entry name" value="HETEROKARYON INCOMPATIBILITY DOMAIN-CONTAINING PROTEIN"/>
    <property type="match status" value="1"/>
</dbReference>
<protein>
    <recommendedName>
        <fullName evidence="1">Heterokaryon incompatibility domain-containing protein</fullName>
    </recommendedName>
</protein>